<name>A0ABP0AQU3_9PEZI</name>
<feature type="transmembrane region" description="Helical" evidence="1">
    <location>
        <begin position="108"/>
        <end position="128"/>
    </location>
</feature>
<protein>
    <submittedName>
        <fullName evidence="2">Uncharacterized protein</fullName>
    </submittedName>
</protein>
<evidence type="ECO:0000313" key="2">
    <source>
        <dbReference type="EMBL" id="CAK7209611.1"/>
    </source>
</evidence>
<sequence>MTALFRYTPIKDDPDDNGIAGTDTSTHTDKMVYHLLRRPWRHRKIYYYFMLPELGLIVALLVLFGLAQPNTYRTIMWQIGYNNGFNSNPNMILYAYANHVPLPTVPFVWSQALTDLNVAISVLSLFVLLAKMIALIMHVFFPIFGLIMSISMVGLYTASVYGQAGPDYADARYPSHVAWYIAKSCKYAAANNAVGDCYMAKGCFAATVLMLAVYLVNLGFAIWAMLPNKALDIEDETESDDDVPATVNKQWEMQGMRSPGLRSPGLRSPRFGGGGGGGGGVLVSGATANNMASPFTPRTAAFNTLDRNASPFTPRTQAFHTLDRKLPLRQ</sequence>
<accession>A0ABP0AQU3</accession>
<gene>
    <name evidence="2" type="ORF">SEUCBS140593_000551</name>
</gene>
<keyword evidence="1" id="KW-1133">Transmembrane helix</keyword>
<dbReference type="EMBL" id="CAWUHD010000003">
    <property type="protein sequence ID" value="CAK7209611.1"/>
    <property type="molecule type" value="Genomic_DNA"/>
</dbReference>
<comment type="caution">
    <text evidence="2">The sequence shown here is derived from an EMBL/GenBank/DDBJ whole genome shotgun (WGS) entry which is preliminary data.</text>
</comment>
<feature type="transmembrane region" description="Helical" evidence="1">
    <location>
        <begin position="135"/>
        <end position="158"/>
    </location>
</feature>
<keyword evidence="1" id="KW-0812">Transmembrane</keyword>
<reference evidence="2 3" key="1">
    <citation type="submission" date="2024-01" db="EMBL/GenBank/DDBJ databases">
        <authorList>
            <person name="Allen C."/>
            <person name="Tagirdzhanova G."/>
        </authorList>
    </citation>
    <scope>NUCLEOTIDE SEQUENCE [LARGE SCALE GENOMIC DNA]</scope>
</reference>
<keyword evidence="3" id="KW-1185">Reference proteome</keyword>
<evidence type="ECO:0000313" key="3">
    <source>
        <dbReference type="Proteomes" id="UP001642482"/>
    </source>
</evidence>
<feature type="transmembrane region" description="Helical" evidence="1">
    <location>
        <begin position="204"/>
        <end position="226"/>
    </location>
</feature>
<evidence type="ECO:0000256" key="1">
    <source>
        <dbReference type="SAM" id="Phobius"/>
    </source>
</evidence>
<proteinExistence type="predicted"/>
<feature type="transmembrane region" description="Helical" evidence="1">
    <location>
        <begin position="45"/>
        <end position="67"/>
    </location>
</feature>
<organism evidence="2 3">
    <name type="scientific">Sporothrix eucalyptigena</name>
    <dbReference type="NCBI Taxonomy" id="1812306"/>
    <lineage>
        <taxon>Eukaryota</taxon>
        <taxon>Fungi</taxon>
        <taxon>Dikarya</taxon>
        <taxon>Ascomycota</taxon>
        <taxon>Pezizomycotina</taxon>
        <taxon>Sordariomycetes</taxon>
        <taxon>Sordariomycetidae</taxon>
        <taxon>Ophiostomatales</taxon>
        <taxon>Ophiostomataceae</taxon>
        <taxon>Sporothrix</taxon>
    </lineage>
</organism>
<dbReference type="Proteomes" id="UP001642482">
    <property type="component" value="Unassembled WGS sequence"/>
</dbReference>
<keyword evidence="1" id="KW-0472">Membrane</keyword>